<feature type="chain" id="PRO_5015194948" evidence="1">
    <location>
        <begin position="20"/>
        <end position="34"/>
    </location>
</feature>
<evidence type="ECO:0000313" key="2">
    <source>
        <dbReference type="EMBL" id="MBX53729.1"/>
    </source>
</evidence>
<organism evidence="2">
    <name type="scientific">Rhizophora mucronata</name>
    <name type="common">Asiatic mangrove</name>
    <dbReference type="NCBI Taxonomy" id="61149"/>
    <lineage>
        <taxon>Eukaryota</taxon>
        <taxon>Viridiplantae</taxon>
        <taxon>Streptophyta</taxon>
        <taxon>Embryophyta</taxon>
        <taxon>Tracheophyta</taxon>
        <taxon>Spermatophyta</taxon>
        <taxon>Magnoliopsida</taxon>
        <taxon>eudicotyledons</taxon>
        <taxon>Gunneridae</taxon>
        <taxon>Pentapetalae</taxon>
        <taxon>rosids</taxon>
        <taxon>fabids</taxon>
        <taxon>Malpighiales</taxon>
        <taxon>Rhizophoraceae</taxon>
        <taxon>Rhizophora</taxon>
    </lineage>
</organism>
<feature type="signal peptide" evidence="1">
    <location>
        <begin position="1"/>
        <end position="19"/>
    </location>
</feature>
<accession>A0A2P2PGC9</accession>
<reference evidence="2" key="1">
    <citation type="submission" date="2018-02" db="EMBL/GenBank/DDBJ databases">
        <title>Rhizophora mucronata_Transcriptome.</title>
        <authorList>
            <person name="Meera S.P."/>
            <person name="Sreeshan A."/>
            <person name="Augustine A."/>
        </authorList>
    </citation>
    <scope>NUCLEOTIDE SEQUENCE</scope>
    <source>
        <tissue evidence="2">Leaf</tissue>
    </source>
</reference>
<dbReference type="AlphaFoldDB" id="A0A2P2PGC9"/>
<sequence>MSVFGIVVAVLSQTQFCYCLVNHKICIWQKCTII</sequence>
<evidence type="ECO:0000256" key="1">
    <source>
        <dbReference type="SAM" id="SignalP"/>
    </source>
</evidence>
<dbReference type="EMBL" id="GGEC01073245">
    <property type="protein sequence ID" value="MBX53729.1"/>
    <property type="molecule type" value="Transcribed_RNA"/>
</dbReference>
<keyword evidence="1" id="KW-0732">Signal</keyword>
<proteinExistence type="predicted"/>
<protein>
    <submittedName>
        <fullName evidence="2">Uncharacterized protein</fullName>
    </submittedName>
</protein>
<name>A0A2P2PGC9_RHIMU</name>